<organism evidence="7 8">
    <name type="scientific">Haemonchus contortus</name>
    <name type="common">Barber pole worm</name>
    <dbReference type="NCBI Taxonomy" id="6289"/>
    <lineage>
        <taxon>Eukaryota</taxon>
        <taxon>Metazoa</taxon>
        <taxon>Ecdysozoa</taxon>
        <taxon>Nematoda</taxon>
        <taxon>Chromadorea</taxon>
        <taxon>Rhabditida</taxon>
        <taxon>Rhabditina</taxon>
        <taxon>Rhabditomorpha</taxon>
        <taxon>Strongyloidea</taxon>
        <taxon>Trichostrongylidae</taxon>
        <taxon>Haemonchus</taxon>
    </lineage>
</organism>
<dbReference type="PANTHER" id="PTHR47966:SF45">
    <property type="entry name" value="PEPTIDASE A1 DOMAIN-CONTAINING PROTEIN"/>
    <property type="match status" value="1"/>
</dbReference>
<dbReference type="AlphaFoldDB" id="A0A7I4YY45"/>
<dbReference type="OMA" id="PAIRIFM"/>
<feature type="signal peptide" evidence="5">
    <location>
        <begin position="1"/>
        <end position="21"/>
    </location>
</feature>
<evidence type="ECO:0000256" key="2">
    <source>
        <dbReference type="PIRSR" id="PIRSR601461-2"/>
    </source>
</evidence>
<dbReference type="WBParaSite" id="HCON_00152200-00001">
    <property type="protein sequence ID" value="HCON_00152200-00001"/>
    <property type="gene ID" value="HCON_00152200"/>
</dbReference>
<feature type="domain" description="Peptidase A1" evidence="6">
    <location>
        <begin position="43"/>
        <end position="353"/>
    </location>
</feature>
<feature type="disulfide bond" evidence="2">
    <location>
        <begin position="285"/>
        <end position="317"/>
    </location>
</feature>
<dbReference type="Pfam" id="PF00026">
    <property type="entry name" value="Asp"/>
    <property type="match status" value="1"/>
</dbReference>
<dbReference type="GO" id="GO:0005764">
    <property type="term" value="C:lysosome"/>
    <property type="evidence" value="ECO:0007669"/>
    <property type="project" value="TreeGrafter"/>
</dbReference>
<dbReference type="GO" id="GO:0006508">
    <property type="term" value="P:proteolysis"/>
    <property type="evidence" value="ECO:0007669"/>
    <property type="project" value="InterPro"/>
</dbReference>
<dbReference type="InterPro" id="IPR021109">
    <property type="entry name" value="Peptidase_aspartic_dom_sf"/>
</dbReference>
<dbReference type="OrthoDB" id="5850982at2759"/>
<evidence type="ECO:0000256" key="4">
    <source>
        <dbReference type="SAM" id="Phobius"/>
    </source>
</evidence>
<dbReference type="InterPro" id="IPR001461">
    <property type="entry name" value="Aspartic_peptidase_A1"/>
</dbReference>
<evidence type="ECO:0000256" key="5">
    <source>
        <dbReference type="SAM" id="SignalP"/>
    </source>
</evidence>
<comment type="similarity">
    <text evidence="1">Belongs to the peptidase A1 family.</text>
</comment>
<sequence>GIKCDMKLFVCFIVVPFAVNAVHQLALTWNKPRKVFNYGDLEYATAVTIGTPPQEFIVALALNAPVLYVPHPDCNKKPCDQRRKFRIKDSSTFKSGSNETFIVRFPVGGAKFLVGTDTVALGEKNEKGLVIKNMDFGLATQITPSFVQEPFDGVLGFAFARYIGKMVPPIVKAYTEKVIEKPMFTVWLASHGITATPKPGGAITYGGMDDDNCGAVIGYTDLTDPQFYQFKMDGIAMGTYVKMEAYTVTSEFSAWIIGPSDVVKQMAEIAGAKYNADRQFYEISCQATPPAIRIFMGNNIYYVDHTNYIVEIEQDRCMFAMMPDGNPFWTIGLPFIRQYCHIYDIGGKRIGFARPRSSPEPPTKAPEISTQPPQPEPTPHKSGTIISSFTLWIFLFFYVIIHFS</sequence>
<dbReference type="InterPro" id="IPR033121">
    <property type="entry name" value="PEPTIDASE_A1"/>
</dbReference>
<dbReference type="PROSITE" id="PS51767">
    <property type="entry name" value="PEPTIDASE_A1"/>
    <property type="match status" value="1"/>
</dbReference>
<keyword evidence="4" id="KW-1133">Transmembrane helix</keyword>
<dbReference type="Proteomes" id="UP000025227">
    <property type="component" value="Unplaced"/>
</dbReference>
<keyword evidence="4" id="KW-0812">Transmembrane</keyword>
<accession>A0A7I4YY45</accession>
<evidence type="ECO:0000256" key="3">
    <source>
        <dbReference type="SAM" id="MobiDB-lite"/>
    </source>
</evidence>
<dbReference type="Gene3D" id="2.40.70.10">
    <property type="entry name" value="Acid Proteases"/>
    <property type="match status" value="2"/>
</dbReference>
<name>A0A7I4YY45_HAECO</name>
<keyword evidence="5" id="KW-0732">Signal</keyword>
<keyword evidence="4" id="KW-0472">Membrane</keyword>
<dbReference type="PANTHER" id="PTHR47966">
    <property type="entry name" value="BETA-SITE APP-CLEAVING ENZYME, ISOFORM A-RELATED"/>
    <property type="match status" value="1"/>
</dbReference>
<feature type="transmembrane region" description="Helical" evidence="4">
    <location>
        <begin position="382"/>
        <end position="401"/>
    </location>
</feature>
<keyword evidence="7" id="KW-1185">Reference proteome</keyword>
<evidence type="ECO:0000259" key="6">
    <source>
        <dbReference type="PROSITE" id="PS51767"/>
    </source>
</evidence>
<keyword evidence="2" id="KW-1015">Disulfide bond</keyword>
<dbReference type="InterPro" id="IPR034164">
    <property type="entry name" value="Pepsin-like_dom"/>
</dbReference>
<dbReference type="CDD" id="cd05471">
    <property type="entry name" value="pepsin_like"/>
    <property type="match status" value="1"/>
</dbReference>
<feature type="region of interest" description="Disordered" evidence="3">
    <location>
        <begin position="354"/>
        <end position="380"/>
    </location>
</feature>
<protein>
    <submittedName>
        <fullName evidence="8">Peptidase A1 domain-containing protein</fullName>
    </submittedName>
</protein>
<evidence type="ECO:0000313" key="7">
    <source>
        <dbReference type="Proteomes" id="UP000025227"/>
    </source>
</evidence>
<dbReference type="GO" id="GO:0004190">
    <property type="term" value="F:aspartic-type endopeptidase activity"/>
    <property type="evidence" value="ECO:0007669"/>
    <property type="project" value="InterPro"/>
</dbReference>
<evidence type="ECO:0000313" key="8">
    <source>
        <dbReference type="WBParaSite" id="HCON_00152200-00001"/>
    </source>
</evidence>
<dbReference type="PRINTS" id="PR00792">
    <property type="entry name" value="PEPSIN"/>
</dbReference>
<feature type="disulfide bond" evidence="2">
    <location>
        <begin position="74"/>
        <end position="79"/>
    </location>
</feature>
<dbReference type="SUPFAM" id="SSF50630">
    <property type="entry name" value="Acid proteases"/>
    <property type="match status" value="1"/>
</dbReference>
<feature type="chain" id="PRO_5029516461" evidence="5">
    <location>
        <begin position="22"/>
        <end position="404"/>
    </location>
</feature>
<reference evidence="8" key="1">
    <citation type="submission" date="2020-12" db="UniProtKB">
        <authorList>
            <consortium name="WormBaseParasite"/>
        </authorList>
    </citation>
    <scope>IDENTIFICATION</scope>
    <source>
        <strain evidence="8">MHco3</strain>
    </source>
</reference>
<evidence type="ECO:0000256" key="1">
    <source>
        <dbReference type="ARBA" id="ARBA00007447"/>
    </source>
</evidence>
<proteinExistence type="inferred from homology"/>